<keyword evidence="3" id="KW-0238">DNA-binding</keyword>
<geneLocation type="plasmid" evidence="7">
    <name>prln3</name>
</geneLocation>
<keyword evidence="4" id="KW-0804">Transcription</keyword>
<accession>A0A2K9ZG78</accession>
<dbReference type="GO" id="GO:0003700">
    <property type="term" value="F:DNA-binding transcription factor activity"/>
    <property type="evidence" value="ECO:0007669"/>
    <property type="project" value="InterPro"/>
</dbReference>
<sequence length="299" mass="32742">MLDYSALRALAAVVQTGSFEKAAGTLNVTPSAISQRVKNLEERMGIALVVRGNPCVATEQGQWVCRHLENVGLLERDLYEHLPSLAPATEFIERVTVHLATNADSLATWFLGALSAFAKSSNYLLDVVIDDEGDTADWLERGRVIAAVTGSERLVPGCRRTALGSLRYRATASPEFVERHFSGGVSAEALRTAPALTFNQKDKLQDRWIAQILGEEIACPTHFLPSTQAFIDASVEGMGWGMNPEHLARPHLQKGRLVELIPNKALDVSLFWQVNKLAAERFATLTDLVMAAAKQHLVD</sequence>
<dbReference type="InterPro" id="IPR036390">
    <property type="entry name" value="WH_DNA-bd_sf"/>
</dbReference>
<protein>
    <submittedName>
        <fullName evidence="6">HTH-type transcriptional regulator ArgP</fullName>
    </submittedName>
</protein>
<dbReference type="NCBIfam" id="NF002964">
    <property type="entry name" value="PRK03635.1"/>
    <property type="match status" value="1"/>
</dbReference>
<dbReference type="InterPro" id="IPR017685">
    <property type="entry name" value="ArgP"/>
</dbReference>
<dbReference type="PANTHER" id="PTHR30579:SF2">
    <property type="entry name" value="HTH-TYPE TRANSCRIPTIONAL REGULATOR ARGP"/>
    <property type="match status" value="1"/>
</dbReference>
<dbReference type="EMBL" id="CP025015">
    <property type="protein sequence ID" value="AUW47228.1"/>
    <property type="molecule type" value="Genomic_DNA"/>
</dbReference>
<evidence type="ECO:0000259" key="5">
    <source>
        <dbReference type="PROSITE" id="PS50931"/>
    </source>
</evidence>
<dbReference type="Pfam" id="PF03466">
    <property type="entry name" value="LysR_substrate"/>
    <property type="match status" value="1"/>
</dbReference>
<gene>
    <name evidence="6" type="primary">argP</name>
    <name evidence="6" type="ORF">CUJ84_pRLN3000090</name>
</gene>
<dbReference type="SUPFAM" id="SSF46785">
    <property type="entry name" value="Winged helix' DNA-binding domain"/>
    <property type="match status" value="1"/>
</dbReference>
<proteinExistence type="inferred from homology"/>
<dbReference type="PANTHER" id="PTHR30579">
    <property type="entry name" value="TRANSCRIPTIONAL REGULATOR"/>
    <property type="match status" value="1"/>
</dbReference>
<dbReference type="InterPro" id="IPR036388">
    <property type="entry name" value="WH-like_DNA-bd_sf"/>
</dbReference>
<organism evidence="6 7">
    <name type="scientific">Rhizobium leguminosarum</name>
    <dbReference type="NCBI Taxonomy" id="384"/>
    <lineage>
        <taxon>Bacteria</taxon>
        <taxon>Pseudomonadati</taxon>
        <taxon>Pseudomonadota</taxon>
        <taxon>Alphaproteobacteria</taxon>
        <taxon>Hyphomicrobiales</taxon>
        <taxon>Rhizobiaceae</taxon>
        <taxon>Rhizobium/Agrobacterium group</taxon>
        <taxon>Rhizobium</taxon>
    </lineage>
</organism>
<evidence type="ECO:0000313" key="6">
    <source>
        <dbReference type="EMBL" id="AUW47228.1"/>
    </source>
</evidence>
<name>A0A2K9ZG78_RHILE</name>
<evidence type="ECO:0000256" key="3">
    <source>
        <dbReference type="ARBA" id="ARBA00023125"/>
    </source>
</evidence>
<dbReference type="SUPFAM" id="SSF53850">
    <property type="entry name" value="Periplasmic binding protein-like II"/>
    <property type="match status" value="1"/>
</dbReference>
<dbReference type="Gene3D" id="3.40.190.290">
    <property type="match status" value="1"/>
</dbReference>
<evidence type="ECO:0000256" key="4">
    <source>
        <dbReference type="ARBA" id="ARBA00023163"/>
    </source>
</evidence>
<dbReference type="InterPro" id="IPR005119">
    <property type="entry name" value="LysR_subst-bd"/>
</dbReference>
<dbReference type="Proteomes" id="UP000238523">
    <property type="component" value="Plasmid pRLN3"/>
</dbReference>
<keyword evidence="2" id="KW-0805">Transcription regulation</keyword>
<evidence type="ECO:0000313" key="7">
    <source>
        <dbReference type="Proteomes" id="UP000238523"/>
    </source>
</evidence>
<dbReference type="RefSeq" id="WP_018484486.1">
    <property type="nucleotide sequence ID" value="NZ_CP025015.1"/>
</dbReference>
<evidence type="ECO:0000256" key="2">
    <source>
        <dbReference type="ARBA" id="ARBA00023015"/>
    </source>
</evidence>
<dbReference type="GO" id="GO:0003677">
    <property type="term" value="F:DNA binding"/>
    <property type="evidence" value="ECO:0007669"/>
    <property type="project" value="UniProtKB-KW"/>
</dbReference>
<dbReference type="Gene3D" id="1.10.10.10">
    <property type="entry name" value="Winged helix-like DNA-binding domain superfamily/Winged helix DNA-binding domain"/>
    <property type="match status" value="1"/>
</dbReference>
<dbReference type="PROSITE" id="PS50931">
    <property type="entry name" value="HTH_LYSR"/>
    <property type="match status" value="1"/>
</dbReference>
<dbReference type="NCBIfam" id="TIGR03298">
    <property type="entry name" value="argP"/>
    <property type="match status" value="1"/>
</dbReference>
<dbReference type="PRINTS" id="PR00039">
    <property type="entry name" value="HTHLYSR"/>
</dbReference>
<dbReference type="InterPro" id="IPR000847">
    <property type="entry name" value="LysR_HTH_N"/>
</dbReference>
<dbReference type="Pfam" id="PF00126">
    <property type="entry name" value="HTH_1"/>
    <property type="match status" value="1"/>
</dbReference>
<dbReference type="InterPro" id="IPR050176">
    <property type="entry name" value="LTTR"/>
</dbReference>
<reference evidence="6 7" key="1">
    <citation type="submission" date="2017-11" db="EMBL/GenBank/DDBJ databases">
        <title>Complete genome of Rhizobium leguminosarum Norway, an ineffective micro-symbiont.</title>
        <authorList>
            <person name="Hoffrichter A."/>
            <person name="Liang J."/>
            <person name="Brachmann A."/>
            <person name="Marin M."/>
        </authorList>
    </citation>
    <scope>NUCLEOTIDE SEQUENCE [LARGE SCALE GENOMIC DNA]</scope>
    <source>
        <strain evidence="6 7">Norway</strain>
        <plasmid evidence="7">Plasmid prln3</plasmid>
    </source>
</reference>
<feature type="domain" description="HTH lysR-type" evidence="5">
    <location>
        <begin position="2"/>
        <end position="58"/>
    </location>
</feature>
<keyword evidence="6" id="KW-0614">Plasmid</keyword>
<dbReference type="NCBIfam" id="NF009888">
    <property type="entry name" value="PRK13348.1"/>
    <property type="match status" value="1"/>
</dbReference>
<dbReference type="AlphaFoldDB" id="A0A2K9ZG78"/>
<comment type="similarity">
    <text evidence="1">Belongs to the LysR transcriptional regulatory family.</text>
</comment>
<evidence type="ECO:0000256" key="1">
    <source>
        <dbReference type="ARBA" id="ARBA00009437"/>
    </source>
</evidence>